<reference evidence="3" key="1">
    <citation type="submission" date="2010-12" db="EMBL/GenBank/DDBJ databases">
        <title>Complete sequence of Desulfovibrio aespoeensis Aspo-2.</title>
        <authorList>
            <consortium name="US DOE Joint Genome Institute"/>
            <person name="Lucas S."/>
            <person name="Copeland A."/>
            <person name="Lapidus A."/>
            <person name="Cheng J.-F."/>
            <person name="Goodwin L."/>
            <person name="Pitluck S."/>
            <person name="Chertkov O."/>
            <person name="Misra M."/>
            <person name="Detter J.C."/>
            <person name="Han C."/>
            <person name="Tapia R."/>
            <person name="Land M."/>
            <person name="Hauser L."/>
            <person name="Kyrpides N."/>
            <person name="Ivanova N."/>
            <person name="Ovchinnikova G."/>
            <person name="Pedersen K."/>
            <person name="Jagevall S."/>
            <person name="Hazen T."/>
            <person name="Woyke T."/>
        </authorList>
    </citation>
    <scope>NUCLEOTIDE SEQUENCE [LARGE SCALE GENOMIC DNA]</scope>
    <source>
        <strain evidence="3">ATCC 700646 / DSM 10631 / Aspo-2</strain>
    </source>
</reference>
<protein>
    <submittedName>
        <fullName evidence="2">Integrase catalytic region</fullName>
    </submittedName>
</protein>
<reference evidence="2 3" key="2">
    <citation type="journal article" date="2014" name="Genome Announc.">
        <title>Complete Genome Sequence of the Subsurface, Mesophilic Sulfate-Reducing Bacterium Desulfovibrio aespoeensis Aspo-2.</title>
        <authorList>
            <person name="Pedersen K."/>
            <person name="Bengtsson A."/>
            <person name="Edlund J."/>
            <person name="Rabe L."/>
            <person name="Hazen T."/>
            <person name="Chakraborty R."/>
            <person name="Goodwin L."/>
            <person name="Shapiro N."/>
        </authorList>
    </citation>
    <scope>NUCLEOTIDE SEQUENCE [LARGE SCALE GENOMIC DNA]</scope>
    <source>
        <strain evidence="3">ATCC 700646 / DSM 10631 / Aspo-2</strain>
    </source>
</reference>
<dbReference type="NCBIfam" id="NF033516">
    <property type="entry name" value="transpos_IS3"/>
    <property type="match status" value="1"/>
</dbReference>
<sequence>MVNAFELSSRKACAAMGISRSYYAYKPHPRDDSDVIAALTELAEKKPTWGFSKLFNVLRQQGKPWNHKKVWRVYCLLKMNLKRKAKKRLPQASRTAVAQPLAPNHCWSIDFMRDTLYSGRVFRTFNAVDDYNREALAVEIDTNMPAGRVVRVLDRVAEERGCYPERLRMDNGPEFSGTVMAAWAESHGVNLEFIQPGKPTQNSYIERFNRTYREEVLDLYVFNSLSEVRAITEDFIREYNEGRPHESLGNMSPINFAAQRAGGTPCPLGNPPENCRESLPLTGPMKGDFTAGSPFFEETHNPKRLFIQEGCSCVGNILALPGYPLTRLEQTNGVNSTRRVEEPILLAMNSLFPLHRPVPLCEVTPNLGGGRGFHLEEGHYPQASARKYCLSCVPAHPLQPWQWLDVFKAGRVPLGFPQVALALEVEPKIGGGIESPGKAKGKAGCDAGPFMENLGKMLAADTQVCRQTRDGQRQRLHVVLANDCPRMGRLAGCGAHGAVS</sequence>
<accession>E6VQW9</accession>
<dbReference type="GO" id="GO:0015074">
    <property type="term" value="P:DNA integration"/>
    <property type="evidence" value="ECO:0007669"/>
    <property type="project" value="InterPro"/>
</dbReference>
<dbReference type="eggNOG" id="COG2801">
    <property type="taxonomic scope" value="Bacteria"/>
</dbReference>
<dbReference type="InterPro" id="IPR048020">
    <property type="entry name" value="Transpos_IS3"/>
</dbReference>
<dbReference type="PANTHER" id="PTHR47515">
    <property type="entry name" value="LOW CALCIUM RESPONSE LOCUS PROTEIN T"/>
    <property type="match status" value="1"/>
</dbReference>
<dbReference type="EMBL" id="CP002431">
    <property type="protein sequence ID" value="ADU62949.1"/>
    <property type="molecule type" value="Genomic_DNA"/>
</dbReference>
<name>E6VQW9_PSEA9</name>
<dbReference type="PROSITE" id="PS50994">
    <property type="entry name" value="INTEGRASE"/>
    <property type="match status" value="1"/>
</dbReference>
<dbReference type="AlphaFoldDB" id="E6VQW9"/>
<feature type="domain" description="Integrase catalytic" evidence="1">
    <location>
        <begin position="99"/>
        <end position="261"/>
    </location>
</feature>
<gene>
    <name evidence="2" type="ordered locus">Daes_1940</name>
</gene>
<dbReference type="SUPFAM" id="SSF53098">
    <property type="entry name" value="Ribonuclease H-like"/>
    <property type="match status" value="1"/>
</dbReference>
<dbReference type="HOGENOM" id="CLU_544824_0_0_7"/>
<evidence type="ECO:0000259" key="1">
    <source>
        <dbReference type="PROSITE" id="PS50994"/>
    </source>
</evidence>
<dbReference type="InterPro" id="IPR001584">
    <property type="entry name" value="Integrase_cat-core"/>
</dbReference>
<evidence type="ECO:0000313" key="2">
    <source>
        <dbReference type="EMBL" id="ADU62949.1"/>
    </source>
</evidence>
<proteinExistence type="predicted"/>
<dbReference type="InterPro" id="IPR012337">
    <property type="entry name" value="RNaseH-like_sf"/>
</dbReference>
<dbReference type="Proteomes" id="UP000002191">
    <property type="component" value="Chromosome"/>
</dbReference>
<dbReference type="PANTHER" id="PTHR47515:SF2">
    <property type="entry name" value="INTEGRASE CORE DOMAIN PROTEIN"/>
    <property type="match status" value="1"/>
</dbReference>
<dbReference type="InterPro" id="IPR036397">
    <property type="entry name" value="RNaseH_sf"/>
</dbReference>
<dbReference type="Gene3D" id="3.30.420.10">
    <property type="entry name" value="Ribonuclease H-like superfamily/Ribonuclease H"/>
    <property type="match status" value="1"/>
</dbReference>
<evidence type="ECO:0000313" key="3">
    <source>
        <dbReference type="Proteomes" id="UP000002191"/>
    </source>
</evidence>
<organism evidence="2 3">
    <name type="scientific">Pseudodesulfovibrio aespoeensis (strain ATCC 700646 / DSM 10631 / Aspo-2)</name>
    <name type="common">Desulfovibrio aespoeensis</name>
    <dbReference type="NCBI Taxonomy" id="643562"/>
    <lineage>
        <taxon>Bacteria</taxon>
        <taxon>Pseudomonadati</taxon>
        <taxon>Thermodesulfobacteriota</taxon>
        <taxon>Desulfovibrionia</taxon>
        <taxon>Desulfovibrionales</taxon>
        <taxon>Desulfovibrionaceae</taxon>
    </lineage>
</organism>
<keyword evidence="3" id="KW-1185">Reference proteome</keyword>
<dbReference type="GO" id="GO:0003676">
    <property type="term" value="F:nucleic acid binding"/>
    <property type="evidence" value="ECO:0007669"/>
    <property type="project" value="InterPro"/>
</dbReference>
<dbReference type="Pfam" id="PF13683">
    <property type="entry name" value="rve_3"/>
    <property type="match status" value="1"/>
</dbReference>
<dbReference type="KEGG" id="das:Daes_1940"/>